<evidence type="ECO:0000313" key="3">
    <source>
        <dbReference type="EMBL" id="SDQ19002.1"/>
    </source>
</evidence>
<dbReference type="SUPFAM" id="SSF116726">
    <property type="entry name" value="TrkA C-terminal domain-like"/>
    <property type="match status" value="1"/>
</dbReference>
<gene>
    <name evidence="3" type="ORF">SAMN04489842_0017</name>
</gene>
<dbReference type="InterPro" id="IPR058480">
    <property type="entry name" value="DUF8167_N"/>
</dbReference>
<dbReference type="Pfam" id="PF26502">
    <property type="entry name" value="DUF8167_2nd"/>
    <property type="match status" value="1"/>
</dbReference>
<sequence>MSDVAVVILTATIVTEWTEVALVNVFGFAVLATVASMVVSFAYRRYSTRPVPPGVTALVGLAVVGGWLNVAGIGRSTIIDETSLFHHATAVYFLGAFLTGVVGAEGGRHVGDHLAREVYGIDSVAAPGTAASIVRAGRRSIELDLPETITDADGYPPVEESVKRTLAGKPMLFPARLSVDDLESRLVDRLERDYGIGCATADLAPDGTVERLAIGRRRSGLHRTLPPDTAAVAIRSDPPADASVGDPIEVWDDSSHLVATGMLRATAGDVVTIVVDENDAGAFDCGPGTRYRLVIRPESPTAVPAFVAALRSADETIVSASVRPESELVNEFVGWIPGTVLALVRDDGDEVLPFPDDEETLVAGDDLYVLGPPTAVQNLQSAG</sequence>
<proteinExistence type="predicted"/>
<keyword evidence="4" id="KW-1185">Reference proteome</keyword>
<organism evidence="3 4">
    <name type="scientific">Natronobacterium texcoconense</name>
    <dbReference type="NCBI Taxonomy" id="1095778"/>
    <lineage>
        <taxon>Archaea</taxon>
        <taxon>Methanobacteriati</taxon>
        <taxon>Methanobacteriota</taxon>
        <taxon>Stenosarchaea group</taxon>
        <taxon>Halobacteria</taxon>
        <taxon>Halobacteriales</taxon>
        <taxon>Natrialbaceae</taxon>
        <taxon>Natronobacterium</taxon>
    </lineage>
</organism>
<dbReference type="Pfam" id="PF26503">
    <property type="entry name" value="DUF8167_3rd"/>
    <property type="match status" value="1"/>
</dbReference>
<reference evidence="4" key="1">
    <citation type="submission" date="2016-10" db="EMBL/GenBank/DDBJ databases">
        <authorList>
            <person name="Varghese N."/>
            <person name="Submissions S."/>
        </authorList>
    </citation>
    <scope>NUCLEOTIDE SEQUENCE [LARGE SCALE GENOMIC DNA]</scope>
    <source>
        <strain evidence="4">DSM 24767</strain>
    </source>
</reference>
<dbReference type="InterPro" id="IPR036721">
    <property type="entry name" value="RCK_C_sf"/>
</dbReference>
<feature type="transmembrane region" description="Helical" evidence="1">
    <location>
        <begin position="55"/>
        <end position="78"/>
    </location>
</feature>
<dbReference type="STRING" id="1095778.SAMN04489842_0017"/>
<evidence type="ECO:0000256" key="1">
    <source>
        <dbReference type="SAM" id="Phobius"/>
    </source>
</evidence>
<dbReference type="InterPro" id="IPR058604">
    <property type="entry name" value="DUF8167_3rd"/>
</dbReference>
<dbReference type="OrthoDB" id="205214at2157"/>
<dbReference type="GO" id="GO:0008324">
    <property type="term" value="F:monoatomic cation transmembrane transporter activity"/>
    <property type="evidence" value="ECO:0007669"/>
    <property type="project" value="InterPro"/>
</dbReference>
<dbReference type="InterPro" id="IPR058603">
    <property type="entry name" value="DUF8167_2nd"/>
</dbReference>
<keyword evidence="1" id="KW-0472">Membrane</keyword>
<evidence type="ECO:0000313" key="4">
    <source>
        <dbReference type="Proteomes" id="UP000198848"/>
    </source>
</evidence>
<dbReference type="RefSeq" id="WP_090375565.1">
    <property type="nucleotide sequence ID" value="NZ_FNLC01000001.1"/>
</dbReference>
<name>A0A1H0YUY0_NATTX</name>
<keyword evidence="1" id="KW-0812">Transmembrane</keyword>
<dbReference type="InterPro" id="IPR006037">
    <property type="entry name" value="RCK_C"/>
</dbReference>
<dbReference type="PROSITE" id="PS51202">
    <property type="entry name" value="RCK_C"/>
    <property type="match status" value="1"/>
</dbReference>
<feature type="domain" description="RCK C-terminal" evidence="2">
    <location>
        <begin position="305"/>
        <end position="383"/>
    </location>
</feature>
<protein>
    <recommendedName>
        <fullName evidence="2">RCK C-terminal domain-containing protein</fullName>
    </recommendedName>
</protein>
<evidence type="ECO:0000259" key="2">
    <source>
        <dbReference type="PROSITE" id="PS51202"/>
    </source>
</evidence>
<dbReference type="Proteomes" id="UP000198848">
    <property type="component" value="Unassembled WGS sequence"/>
</dbReference>
<dbReference type="GO" id="GO:0006813">
    <property type="term" value="P:potassium ion transport"/>
    <property type="evidence" value="ECO:0007669"/>
    <property type="project" value="InterPro"/>
</dbReference>
<keyword evidence="1" id="KW-1133">Transmembrane helix</keyword>
<dbReference type="Pfam" id="PF26501">
    <property type="entry name" value="DUF8167"/>
    <property type="match status" value="1"/>
</dbReference>
<accession>A0A1H0YUY0</accession>
<dbReference type="AlphaFoldDB" id="A0A1H0YUY0"/>
<feature type="transmembrane region" description="Helical" evidence="1">
    <location>
        <begin position="84"/>
        <end position="104"/>
    </location>
</feature>
<dbReference type="EMBL" id="FNLC01000001">
    <property type="protein sequence ID" value="SDQ19002.1"/>
    <property type="molecule type" value="Genomic_DNA"/>
</dbReference>
<feature type="transmembrane region" description="Helical" evidence="1">
    <location>
        <begin position="20"/>
        <end position="43"/>
    </location>
</feature>